<evidence type="ECO:0000313" key="3">
    <source>
        <dbReference type="Proteomes" id="UP000256690"/>
    </source>
</evidence>
<comment type="caution">
    <text evidence="2">The sequence shown here is derived from an EMBL/GenBank/DDBJ whole genome shotgun (WGS) entry which is preliminary data.</text>
</comment>
<accession>A0A3D8R8S6</accession>
<dbReference type="Pfam" id="PF18648">
    <property type="entry name" value="ADPRTs_Tse2"/>
    <property type="match status" value="1"/>
</dbReference>
<feature type="domain" description="Tse2 ADP-ribosyltransferase toxin" evidence="1">
    <location>
        <begin position="13"/>
        <end position="120"/>
    </location>
</feature>
<dbReference type="AlphaFoldDB" id="A0A3D8R8S6"/>
<organism evidence="2 3">
    <name type="scientific">Aspergillus mulundensis</name>
    <dbReference type="NCBI Taxonomy" id="1810919"/>
    <lineage>
        <taxon>Eukaryota</taxon>
        <taxon>Fungi</taxon>
        <taxon>Dikarya</taxon>
        <taxon>Ascomycota</taxon>
        <taxon>Pezizomycotina</taxon>
        <taxon>Eurotiomycetes</taxon>
        <taxon>Eurotiomycetidae</taxon>
        <taxon>Eurotiales</taxon>
        <taxon>Aspergillaceae</taxon>
        <taxon>Aspergillus</taxon>
        <taxon>Aspergillus subgen. Nidulantes</taxon>
    </lineage>
</organism>
<proteinExistence type="predicted"/>
<keyword evidence="3" id="KW-1185">Reference proteome</keyword>
<dbReference type="InterPro" id="IPR041018">
    <property type="entry name" value="ADPRTs_Tse2"/>
</dbReference>
<dbReference type="RefSeq" id="XP_026600990.1">
    <property type="nucleotide sequence ID" value="XM_026749986.1"/>
</dbReference>
<name>A0A3D8R8S6_9EURO</name>
<dbReference type="EMBL" id="PVWQ01000010">
    <property type="protein sequence ID" value="RDW70459.1"/>
    <property type="molecule type" value="Genomic_DNA"/>
</dbReference>
<dbReference type="Proteomes" id="UP000256690">
    <property type="component" value="Unassembled WGS sequence"/>
</dbReference>
<dbReference type="GeneID" id="38118340"/>
<sequence length="122" mass="13408">MSGSIRVFTTFPKEMFRVNNGTSIRLRGYPGPLRPARSFDLLTIAGKVLPKALDPKTYAAPNGASMRPNTPRQQELVQNFSGTSICIYVVPAGTQLPSNLILVHEHADHYAIQPNQEMTVDA</sequence>
<protein>
    <recommendedName>
        <fullName evidence="1">Tse2 ADP-ribosyltransferase toxin domain-containing protein</fullName>
    </recommendedName>
</protein>
<dbReference type="OrthoDB" id="10266325at2759"/>
<evidence type="ECO:0000313" key="2">
    <source>
        <dbReference type="EMBL" id="RDW70459.1"/>
    </source>
</evidence>
<gene>
    <name evidence="2" type="ORF">DSM5745_07970</name>
</gene>
<evidence type="ECO:0000259" key="1">
    <source>
        <dbReference type="Pfam" id="PF18648"/>
    </source>
</evidence>
<reference evidence="2 3" key="1">
    <citation type="journal article" date="2018" name="IMA Fungus">
        <title>IMA Genome-F 9: Draft genome sequence of Annulohypoxylon stygium, Aspergillus mulundensis, Berkeleyomyces basicola (syn. Thielaviopsis basicola), Ceratocystis smalleyi, two Cercospora beticola strains, Coleophoma cylindrospora, Fusarium fracticaudum, Phialophora cf. hyalina, and Morchella septimelata.</title>
        <authorList>
            <person name="Wingfield B.D."/>
            <person name="Bills G.F."/>
            <person name="Dong Y."/>
            <person name="Huang W."/>
            <person name="Nel W.J."/>
            <person name="Swalarsk-Parry B.S."/>
            <person name="Vaghefi N."/>
            <person name="Wilken P.M."/>
            <person name="An Z."/>
            <person name="de Beer Z.W."/>
            <person name="De Vos L."/>
            <person name="Chen L."/>
            <person name="Duong T.A."/>
            <person name="Gao Y."/>
            <person name="Hammerbacher A."/>
            <person name="Kikkert J.R."/>
            <person name="Li Y."/>
            <person name="Li H."/>
            <person name="Li K."/>
            <person name="Li Q."/>
            <person name="Liu X."/>
            <person name="Ma X."/>
            <person name="Naidoo K."/>
            <person name="Pethybridge S.J."/>
            <person name="Sun J."/>
            <person name="Steenkamp E.T."/>
            <person name="van der Nest M.A."/>
            <person name="van Wyk S."/>
            <person name="Wingfield M.J."/>
            <person name="Xiong C."/>
            <person name="Yue Q."/>
            <person name="Zhang X."/>
        </authorList>
    </citation>
    <scope>NUCLEOTIDE SEQUENCE [LARGE SCALE GENOMIC DNA]</scope>
    <source>
        <strain evidence="2 3">DSM 5745</strain>
    </source>
</reference>